<comment type="caution">
    <text evidence="1">The sequence shown here is derived from an EMBL/GenBank/DDBJ whole genome shotgun (WGS) entry which is preliminary data.</text>
</comment>
<name>A0ABU7BUD2_9TELE</name>
<gene>
    <name evidence="1" type="ORF">ATANTOWER_023266</name>
</gene>
<protein>
    <submittedName>
        <fullName evidence="1">Uncharacterized protein</fullName>
    </submittedName>
</protein>
<evidence type="ECO:0000313" key="2">
    <source>
        <dbReference type="Proteomes" id="UP001345963"/>
    </source>
</evidence>
<keyword evidence="2" id="KW-1185">Reference proteome</keyword>
<proteinExistence type="predicted"/>
<dbReference type="Proteomes" id="UP001345963">
    <property type="component" value="Unassembled WGS sequence"/>
</dbReference>
<evidence type="ECO:0000313" key="1">
    <source>
        <dbReference type="EMBL" id="MED6253153.1"/>
    </source>
</evidence>
<reference evidence="1 2" key="1">
    <citation type="submission" date="2021-07" db="EMBL/GenBank/DDBJ databases">
        <authorList>
            <person name="Palmer J.M."/>
        </authorList>
    </citation>
    <scope>NUCLEOTIDE SEQUENCE [LARGE SCALE GENOMIC DNA]</scope>
    <source>
        <strain evidence="1 2">AT_MEX2019</strain>
        <tissue evidence="1">Muscle</tissue>
    </source>
</reference>
<accession>A0ABU7BUD2</accession>
<dbReference type="EMBL" id="JAHUTI010064166">
    <property type="protein sequence ID" value="MED6253153.1"/>
    <property type="molecule type" value="Genomic_DNA"/>
</dbReference>
<organism evidence="1 2">
    <name type="scientific">Ataeniobius toweri</name>
    <dbReference type="NCBI Taxonomy" id="208326"/>
    <lineage>
        <taxon>Eukaryota</taxon>
        <taxon>Metazoa</taxon>
        <taxon>Chordata</taxon>
        <taxon>Craniata</taxon>
        <taxon>Vertebrata</taxon>
        <taxon>Euteleostomi</taxon>
        <taxon>Actinopterygii</taxon>
        <taxon>Neopterygii</taxon>
        <taxon>Teleostei</taxon>
        <taxon>Neoteleostei</taxon>
        <taxon>Acanthomorphata</taxon>
        <taxon>Ovalentaria</taxon>
        <taxon>Atherinomorphae</taxon>
        <taxon>Cyprinodontiformes</taxon>
        <taxon>Goodeidae</taxon>
        <taxon>Ataeniobius</taxon>
    </lineage>
</organism>
<sequence>MSHCGISGIPFGEPGCLHVPGQICSTKGYLKDNLNISDAANFLVKHIMATENDILKSVVPDTISPQMDSSREMSCSGCFK</sequence>